<proteinExistence type="predicted"/>
<name>A0AAV9AH18_ACOGR</name>
<dbReference type="EMBL" id="JAUJYN010000009">
    <property type="protein sequence ID" value="KAK1263540.1"/>
    <property type="molecule type" value="Genomic_DNA"/>
</dbReference>
<reference evidence="1" key="2">
    <citation type="submission" date="2023-06" db="EMBL/GenBank/DDBJ databases">
        <authorList>
            <person name="Ma L."/>
            <person name="Liu K.-W."/>
            <person name="Li Z."/>
            <person name="Hsiao Y.-Y."/>
            <person name="Qi Y."/>
            <person name="Fu T."/>
            <person name="Tang G."/>
            <person name="Zhang D."/>
            <person name="Sun W.-H."/>
            <person name="Liu D.-K."/>
            <person name="Li Y."/>
            <person name="Chen G.-Z."/>
            <person name="Liu X.-D."/>
            <person name="Liao X.-Y."/>
            <person name="Jiang Y.-T."/>
            <person name="Yu X."/>
            <person name="Hao Y."/>
            <person name="Huang J."/>
            <person name="Zhao X.-W."/>
            <person name="Ke S."/>
            <person name="Chen Y.-Y."/>
            <person name="Wu W.-L."/>
            <person name="Hsu J.-L."/>
            <person name="Lin Y.-F."/>
            <person name="Huang M.-D."/>
            <person name="Li C.-Y."/>
            <person name="Huang L."/>
            <person name="Wang Z.-W."/>
            <person name="Zhao X."/>
            <person name="Zhong W.-Y."/>
            <person name="Peng D.-H."/>
            <person name="Ahmad S."/>
            <person name="Lan S."/>
            <person name="Zhang J.-S."/>
            <person name="Tsai W.-C."/>
            <person name="Van De Peer Y."/>
            <person name="Liu Z.-J."/>
        </authorList>
    </citation>
    <scope>NUCLEOTIDE SEQUENCE</scope>
    <source>
        <strain evidence="1">SCP</strain>
        <tissue evidence="1">Leaves</tissue>
    </source>
</reference>
<dbReference type="Proteomes" id="UP001179952">
    <property type="component" value="Unassembled WGS sequence"/>
</dbReference>
<comment type="caution">
    <text evidence="1">The sequence shown here is derived from an EMBL/GenBank/DDBJ whole genome shotgun (WGS) entry which is preliminary data.</text>
</comment>
<dbReference type="AlphaFoldDB" id="A0AAV9AH18"/>
<evidence type="ECO:0000313" key="1">
    <source>
        <dbReference type="EMBL" id="KAK1263540.1"/>
    </source>
</evidence>
<protein>
    <submittedName>
        <fullName evidence="1">Uncharacterized protein</fullName>
    </submittedName>
</protein>
<gene>
    <name evidence="1" type="ORF">QJS04_geneDACA016249</name>
</gene>
<keyword evidence="2" id="KW-1185">Reference proteome</keyword>
<reference evidence="1" key="1">
    <citation type="journal article" date="2023" name="Nat. Commun.">
        <title>Diploid and tetraploid genomes of Acorus and the evolution of monocots.</title>
        <authorList>
            <person name="Ma L."/>
            <person name="Liu K.W."/>
            <person name="Li Z."/>
            <person name="Hsiao Y.Y."/>
            <person name="Qi Y."/>
            <person name="Fu T."/>
            <person name="Tang G.D."/>
            <person name="Zhang D."/>
            <person name="Sun W.H."/>
            <person name="Liu D.K."/>
            <person name="Li Y."/>
            <person name="Chen G.Z."/>
            <person name="Liu X.D."/>
            <person name="Liao X.Y."/>
            <person name="Jiang Y.T."/>
            <person name="Yu X."/>
            <person name="Hao Y."/>
            <person name="Huang J."/>
            <person name="Zhao X.W."/>
            <person name="Ke S."/>
            <person name="Chen Y.Y."/>
            <person name="Wu W.L."/>
            <person name="Hsu J.L."/>
            <person name="Lin Y.F."/>
            <person name="Huang M.D."/>
            <person name="Li C.Y."/>
            <person name="Huang L."/>
            <person name="Wang Z.W."/>
            <person name="Zhao X."/>
            <person name="Zhong W.Y."/>
            <person name="Peng D.H."/>
            <person name="Ahmad S."/>
            <person name="Lan S."/>
            <person name="Zhang J.S."/>
            <person name="Tsai W.C."/>
            <person name="Van de Peer Y."/>
            <person name="Liu Z.J."/>
        </authorList>
    </citation>
    <scope>NUCLEOTIDE SEQUENCE</scope>
    <source>
        <strain evidence="1">SCP</strain>
    </source>
</reference>
<sequence>MKPPTSNKKRIRRSVDKKKELRRFNALFNPVNPMGGEMHSSKNFIYEWSLNAAKSFLEFCFDRGPFKLTTMVEKNLMGFASPFYKGRLIETDQLGENSLESGDQDLCKVED</sequence>
<accession>A0AAV9AH18</accession>
<evidence type="ECO:0000313" key="2">
    <source>
        <dbReference type="Proteomes" id="UP001179952"/>
    </source>
</evidence>
<organism evidence="1 2">
    <name type="scientific">Acorus gramineus</name>
    <name type="common">Dwarf sweet flag</name>
    <dbReference type="NCBI Taxonomy" id="55184"/>
    <lineage>
        <taxon>Eukaryota</taxon>
        <taxon>Viridiplantae</taxon>
        <taxon>Streptophyta</taxon>
        <taxon>Embryophyta</taxon>
        <taxon>Tracheophyta</taxon>
        <taxon>Spermatophyta</taxon>
        <taxon>Magnoliopsida</taxon>
        <taxon>Liliopsida</taxon>
        <taxon>Acoraceae</taxon>
        <taxon>Acorus</taxon>
    </lineage>
</organism>